<comment type="subcellular location">
    <subcellularLocation>
        <location evidence="1 6">Membrane</location>
        <topology evidence="1 6">Multi-pass membrane protein</topology>
    </subcellularLocation>
</comment>
<comment type="similarity">
    <text evidence="2 6">Belongs to the DP1 family.</text>
</comment>
<name>A0A8S1RH00_9CILI</name>
<keyword evidence="9" id="KW-1185">Reference proteome</keyword>
<dbReference type="GO" id="GO:0016020">
    <property type="term" value="C:membrane"/>
    <property type="evidence" value="ECO:0007669"/>
    <property type="project" value="UniProtKB-SubCell"/>
</dbReference>
<dbReference type="Proteomes" id="UP000692954">
    <property type="component" value="Unassembled WGS sequence"/>
</dbReference>
<feature type="transmembrane region" description="Helical" evidence="7">
    <location>
        <begin position="41"/>
        <end position="71"/>
    </location>
</feature>
<dbReference type="InterPro" id="IPR004345">
    <property type="entry name" value="TB2_DP1_HVA22"/>
</dbReference>
<comment type="caution">
    <text evidence="8">The sequence shown here is derived from an EMBL/GenBank/DDBJ whole genome shotgun (WGS) entry which is preliminary data.</text>
</comment>
<sequence length="174" mass="19780">MNVVLSKCDPVITKLGLDDIDQMEILKAPCAKIGVRPAHAVFIGGSIAFFSILLGIAARFLSSFICIVYPAYRSIQAIESRDNSNDDKQWLTYWILYSIITLADSTLGFALEFIPFYHILKLALYVALFHPQVKGAEKLYDSFVAPLYQKHNQQIEREFEKLKDGINQKFQTNK</sequence>
<dbReference type="PANTHER" id="PTHR12300:SF161">
    <property type="entry name" value="RECEPTOR EXPRESSION-ENHANCING PROTEIN"/>
    <property type="match status" value="1"/>
</dbReference>
<evidence type="ECO:0000256" key="3">
    <source>
        <dbReference type="ARBA" id="ARBA00022692"/>
    </source>
</evidence>
<dbReference type="PANTHER" id="PTHR12300">
    <property type="entry name" value="HVA22-LIKE PROTEINS"/>
    <property type="match status" value="1"/>
</dbReference>
<keyword evidence="5 7" id="KW-0472">Membrane</keyword>
<evidence type="ECO:0000313" key="9">
    <source>
        <dbReference type="Proteomes" id="UP000692954"/>
    </source>
</evidence>
<evidence type="ECO:0000256" key="2">
    <source>
        <dbReference type="ARBA" id="ARBA00008573"/>
    </source>
</evidence>
<reference evidence="8" key="1">
    <citation type="submission" date="2021-01" db="EMBL/GenBank/DDBJ databases">
        <authorList>
            <consortium name="Genoscope - CEA"/>
            <person name="William W."/>
        </authorList>
    </citation>
    <scope>NUCLEOTIDE SEQUENCE</scope>
</reference>
<evidence type="ECO:0008006" key="10">
    <source>
        <dbReference type="Google" id="ProtNLM"/>
    </source>
</evidence>
<gene>
    <name evidence="8" type="ORF">PSON_ATCC_30995.1.T1790037</name>
</gene>
<dbReference type="EMBL" id="CAJJDN010000179">
    <property type="protein sequence ID" value="CAD8127711.1"/>
    <property type="molecule type" value="Genomic_DNA"/>
</dbReference>
<dbReference type="Pfam" id="PF03134">
    <property type="entry name" value="TB2_DP1_HVA22"/>
    <property type="match status" value="1"/>
</dbReference>
<feature type="transmembrane region" description="Helical" evidence="7">
    <location>
        <begin position="91"/>
        <end position="111"/>
    </location>
</feature>
<accession>A0A8S1RH00</accession>
<keyword evidence="3 7" id="KW-0812">Transmembrane</keyword>
<evidence type="ECO:0000256" key="1">
    <source>
        <dbReference type="ARBA" id="ARBA00004141"/>
    </source>
</evidence>
<evidence type="ECO:0000256" key="4">
    <source>
        <dbReference type="ARBA" id="ARBA00022989"/>
    </source>
</evidence>
<proteinExistence type="inferred from homology"/>
<keyword evidence="4 7" id="KW-1133">Transmembrane helix</keyword>
<evidence type="ECO:0000256" key="5">
    <source>
        <dbReference type="ARBA" id="ARBA00023136"/>
    </source>
</evidence>
<evidence type="ECO:0000313" key="8">
    <source>
        <dbReference type="EMBL" id="CAD8127711.1"/>
    </source>
</evidence>
<dbReference type="AlphaFoldDB" id="A0A8S1RH00"/>
<evidence type="ECO:0000256" key="6">
    <source>
        <dbReference type="RuleBase" id="RU362006"/>
    </source>
</evidence>
<organism evidence="8 9">
    <name type="scientific">Paramecium sonneborni</name>
    <dbReference type="NCBI Taxonomy" id="65129"/>
    <lineage>
        <taxon>Eukaryota</taxon>
        <taxon>Sar</taxon>
        <taxon>Alveolata</taxon>
        <taxon>Ciliophora</taxon>
        <taxon>Intramacronucleata</taxon>
        <taxon>Oligohymenophorea</taxon>
        <taxon>Peniculida</taxon>
        <taxon>Parameciidae</taxon>
        <taxon>Paramecium</taxon>
    </lineage>
</organism>
<dbReference type="OrthoDB" id="290016at2759"/>
<evidence type="ECO:0000256" key="7">
    <source>
        <dbReference type="SAM" id="Phobius"/>
    </source>
</evidence>
<protein>
    <recommendedName>
        <fullName evidence="10">Receptor expression-enhancing protein</fullName>
    </recommendedName>
</protein>